<organism evidence="1 2">
    <name type="scientific">Caenorhabditis auriculariae</name>
    <dbReference type="NCBI Taxonomy" id="2777116"/>
    <lineage>
        <taxon>Eukaryota</taxon>
        <taxon>Metazoa</taxon>
        <taxon>Ecdysozoa</taxon>
        <taxon>Nematoda</taxon>
        <taxon>Chromadorea</taxon>
        <taxon>Rhabditida</taxon>
        <taxon>Rhabditina</taxon>
        <taxon>Rhabditomorpha</taxon>
        <taxon>Rhabditoidea</taxon>
        <taxon>Rhabditidae</taxon>
        <taxon>Peloderinae</taxon>
        <taxon>Caenorhabditis</taxon>
    </lineage>
</organism>
<comment type="caution">
    <text evidence="1">The sequence shown here is derived from an EMBL/GenBank/DDBJ whole genome shotgun (WGS) entry which is preliminary data.</text>
</comment>
<evidence type="ECO:0000313" key="1">
    <source>
        <dbReference type="EMBL" id="CAD6185797.1"/>
    </source>
</evidence>
<keyword evidence="2" id="KW-1185">Reference proteome</keyword>
<dbReference type="EMBL" id="CAJGYM010000003">
    <property type="protein sequence ID" value="CAD6185797.1"/>
    <property type="molecule type" value="Genomic_DNA"/>
</dbReference>
<protein>
    <submittedName>
        <fullName evidence="1">Uncharacterized protein</fullName>
    </submittedName>
</protein>
<proteinExistence type="predicted"/>
<dbReference type="Proteomes" id="UP000835052">
    <property type="component" value="Unassembled WGS sequence"/>
</dbReference>
<evidence type="ECO:0000313" key="2">
    <source>
        <dbReference type="Proteomes" id="UP000835052"/>
    </source>
</evidence>
<sequence>MDQSLSRKDEKSYHDLFFVSSHPNAVPTLYTCAGQWMSANAANITPVSAVTRDSRDVTLHGVCTFLEYKYVASDEPTVEFARFNLTDELGDSMGETVFVTALLPTSLPPFEMRIQLDSEITVSEKKIVPPPTQYPIYMVDSIPYSEIYGVIAVLDEVEVMKIIRNKDGETSYRDVTLANFDGATKTARLHGPHARLVGCKDVNFVVHLNGVKTFIENSKVRIETTNETEVVVYRHLRLAKELLCSKARNTRRNGNNTYRDQH</sequence>
<accession>A0A8S1GQ37</accession>
<dbReference type="AlphaFoldDB" id="A0A8S1GQ37"/>
<gene>
    <name evidence="1" type="ORF">CAUJ_LOCUS1716</name>
</gene>
<reference evidence="1" key="1">
    <citation type="submission" date="2020-10" db="EMBL/GenBank/DDBJ databases">
        <authorList>
            <person name="Kikuchi T."/>
        </authorList>
    </citation>
    <scope>NUCLEOTIDE SEQUENCE</scope>
    <source>
        <strain evidence="1">NKZ352</strain>
    </source>
</reference>
<name>A0A8S1GQ37_9PELO</name>